<dbReference type="GO" id="GO:0009306">
    <property type="term" value="P:protein secretion"/>
    <property type="evidence" value="ECO:0007669"/>
    <property type="project" value="InterPro"/>
</dbReference>
<dbReference type="GO" id="GO:0005886">
    <property type="term" value="C:plasma membrane"/>
    <property type="evidence" value="ECO:0007669"/>
    <property type="project" value="TreeGrafter"/>
</dbReference>
<dbReference type="InterPro" id="IPR006135">
    <property type="entry name" value="T3SS_substrate_exporter"/>
</dbReference>
<accession>A0A5J4J1V9</accession>
<dbReference type="Proteomes" id="UP000391919">
    <property type="component" value="Unassembled WGS sequence"/>
</dbReference>
<dbReference type="SUPFAM" id="SSF160544">
    <property type="entry name" value="EscU C-terminal domain-like"/>
    <property type="match status" value="1"/>
</dbReference>
<dbReference type="Gene3D" id="3.40.1690.10">
    <property type="entry name" value="secretion proteins EscU"/>
    <property type="match status" value="1"/>
</dbReference>
<name>A0A5J4J1V9_9BACI</name>
<dbReference type="PANTHER" id="PTHR30531">
    <property type="entry name" value="FLAGELLAR BIOSYNTHETIC PROTEIN FLHB"/>
    <property type="match status" value="1"/>
</dbReference>
<dbReference type="RefSeq" id="WP_151679118.1">
    <property type="nucleotide sequence ID" value="NZ_BKZQ01000003.1"/>
</dbReference>
<protein>
    <recommendedName>
        <fullName evidence="3">Type III secretion system protein</fullName>
    </recommendedName>
</protein>
<proteinExistence type="predicted"/>
<sequence>MNGKEKEIREAVALQYRSEIHSAPVVKAKGKGEVAERIIEKALEANVPIQKDRDLVALLGQLNINETIPEELYAAVAEVFAFIYRLDQSFENEQKNIFK</sequence>
<evidence type="ECO:0008006" key="3">
    <source>
        <dbReference type="Google" id="ProtNLM"/>
    </source>
</evidence>
<evidence type="ECO:0000313" key="1">
    <source>
        <dbReference type="EMBL" id="GER69062.1"/>
    </source>
</evidence>
<dbReference type="AlphaFoldDB" id="A0A5J4J1V9"/>
<comment type="caution">
    <text evidence="1">The sequence shown here is derived from an EMBL/GenBank/DDBJ whole genome shotgun (WGS) entry which is preliminary data.</text>
</comment>
<reference evidence="1 2" key="1">
    <citation type="submission" date="2019-09" db="EMBL/GenBank/DDBJ databases">
        <title>Draft genome sequence of Bacillus sp. JC-7.</title>
        <authorList>
            <person name="Tanaka N."/>
            <person name="Shiwa Y."/>
            <person name="Fujita N."/>
            <person name="Tanasupawat S."/>
        </authorList>
    </citation>
    <scope>NUCLEOTIDE SEQUENCE [LARGE SCALE GENOMIC DNA]</scope>
    <source>
        <strain evidence="1 2">JC-7</strain>
    </source>
</reference>
<evidence type="ECO:0000313" key="2">
    <source>
        <dbReference type="Proteomes" id="UP000391919"/>
    </source>
</evidence>
<gene>
    <name evidence="1" type="ORF">BpJC7_03650</name>
</gene>
<dbReference type="EMBL" id="BKZQ01000003">
    <property type="protein sequence ID" value="GER69062.1"/>
    <property type="molecule type" value="Genomic_DNA"/>
</dbReference>
<dbReference type="InterPro" id="IPR029025">
    <property type="entry name" value="T3SS_substrate_exporter_C"/>
</dbReference>
<keyword evidence="2" id="KW-1185">Reference proteome</keyword>
<organism evidence="1 2">
    <name type="scientific">Weizmannia acidilactici</name>
    <dbReference type="NCBI Taxonomy" id="2607726"/>
    <lineage>
        <taxon>Bacteria</taxon>
        <taxon>Bacillati</taxon>
        <taxon>Bacillota</taxon>
        <taxon>Bacilli</taxon>
        <taxon>Bacillales</taxon>
        <taxon>Bacillaceae</taxon>
        <taxon>Heyndrickxia</taxon>
    </lineage>
</organism>
<dbReference type="PANTHER" id="PTHR30531:SF12">
    <property type="entry name" value="FLAGELLAR BIOSYNTHETIC PROTEIN FLHB"/>
    <property type="match status" value="1"/>
</dbReference>
<dbReference type="Pfam" id="PF01312">
    <property type="entry name" value="Bac_export_2"/>
    <property type="match status" value="1"/>
</dbReference>